<protein>
    <recommendedName>
        <fullName evidence="1">DUF6879 domain-containing protein</fullName>
    </recommendedName>
</protein>
<dbReference type="Proteomes" id="UP000183413">
    <property type="component" value="Unassembled WGS sequence"/>
</dbReference>
<dbReference type="AlphaFoldDB" id="A0A1I5NUT9"/>
<evidence type="ECO:0000313" key="3">
    <source>
        <dbReference type="Proteomes" id="UP000183413"/>
    </source>
</evidence>
<reference evidence="2 3" key="1">
    <citation type="submission" date="2016-10" db="EMBL/GenBank/DDBJ databases">
        <authorList>
            <person name="de Groot N.N."/>
        </authorList>
    </citation>
    <scope>NUCLEOTIDE SEQUENCE [LARGE SCALE GENOMIC DNA]</scope>
    <source>
        <strain evidence="2 3">DSM 43067</strain>
    </source>
</reference>
<dbReference type="InParanoid" id="A0A1I5NUT9"/>
<name>A0A1I5NUT9_9ACTN</name>
<dbReference type="STRING" id="1993.SAMN04489713_112302"/>
<evidence type="ECO:0000313" key="2">
    <source>
        <dbReference type="EMBL" id="SFP25555.1"/>
    </source>
</evidence>
<keyword evidence="3" id="KW-1185">Reference proteome</keyword>
<dbReference type="Pfam" id="PF21806">
    <property type="entry name" value="DUF6879"/>
    <property type="match status" value="1"/>
</dbReference>
<dbReference type="OrthoDB" id="3821358at2"/>
<proteinExistence type="predicted"/>
<gene>
    <name evidence="2" type="ORF">SAMN04489713_112302</name>
</gene>
<dbReference type="EMBL" id="FOVH01000012">
    <property type="protein sequence ID" value="SFP25555.1"/>
    <property type="molecule type" value="Genomic_DNA"/>
</dbReference>
<dbReference type="InterPro" id="IPR049244">
    <property type="entry name" value="DUF6879"/>
</dbReference>
<sequence>MGRVFHSLADKEFNSLFSDFEYTAYRLESLQSYDVSYEKEEFGLFLAGQERGEFPGIADWIEGSVRPADKAGKRMHRVHVVEEPLSDYVRFECAWSYEHTVPAGEDVRIIPVRQGEWPEGLPHYDYWLFDSCRLVTMHYEEDGAFAAAEIVDDPAKIVQANYWRDLAVSRAVPYREFAARYDGRFLPLSG</sequence>
<feature type="domain" description="DUF6879" evidence="1">
    <location>
        <begin position="12"/>
        <end position="178"/>
    </location>
</feature>
<organism evidence="2 3">
    <name type="scientific">Actinomadura madurae</name>
    <dbReference type="NCBI Taxonomy" id="1993"/>
    <lineage>
        <taxon>Bacteria</taxon>
        <taxon>Bacillati</taxon>
        <taxon>Actinomycetota</taxon>
        <taxon>Actinomycetes</taxon>
        <taxon>Streptosporangiales</taxon>
        <taxon>Thermomonosporaceae</taxon>
        <taxon>Actinomadura</taxon>
    </lineage>
</organism>
<evidence type="ECO:0000259" key="1">
    <source>
        <dbReference type="Pfam" id="PF21806"/>
    </source>
</evidence>
<accession>A0A1I5NUT9</accession>
<dbReference type="RefSeq" id="WP_075023145.1">
    <property type="nucleotide sequence ID" value="NZ_FOVH01000012.1"/>
</dbReference>